<evidence type="ECO:0000313" key="5">
    <source>
        <dbReference type="EMBL" id="CAF1603376.1"/>
    </source>
</evidence>
<dbReference type="SUPFAM" id="SSF51905">
    <property type="entry name" value="FAD/NAD(P)-binding domain"/>
    <property type="match status" value="1"/>
</dbReference>
<dbReference type="Gene3D" id="3.30.9.30">
    <property type="match status" value="1"/>
</dbReference>
<dbReference type="InterPro" id="IPR036188">
    <property type="entry name" value="FAD/NAD-bd_sf"/>
</dbReference>
<evidence type="ECO:0000256" key="2">
    <source>
        <dbReference type="ARBA" id="ARBA00023033"/>
    </source>
</evidence>
<dbReference type="AlphaFoldDB" id="A0A816AXE0"/>
<feature type="non-terminal residue" evidence="5">
    <location>
        <position position="173"/>
    </location>
</feature>
<comment type="caution">
    <text evidence="5">The sequence shown here is derived from an EMBL/GenBank/DDBJ whole genome shotgun (WGS) entry which is preliminary data.</text>
</comment>
<dbReference type="Gene3D" id="3.50.50.60">
    <property type="entry name" value="FAD/NAD(P)-binding domain"/>
    <property type="match status" value="1"/>
</dbReference>
<organism evidence="5 6">
    <name type="scientific">Adineta ricciae</name>
    <name type="common">Rotifer</name>
    <dbReference type="NCBI Taxonomy" id="249248"/>
    <lineage>
        <taxon>Eukaryota</taxon>
        <taxon>Metazoa</taxon>
        <taxon>Spiralia</taxon>
        <taxon>Gnathifera</taxon>
        <taxon>Rotifera</taxon>
        <taxon>Eurotatoria</taxon>
        <taxon>Bdelloidea</taxon>
        <taxon>Adinetida</taxon>
        <taxon>Adinetidae</taxon>
        <taxon>Adineta</taxon>
    </lineage>
</organism>
<feature type="domain" description="FAD-binding" evidence="4">
    <location>
        <begin position="17"/>
        <end position="167"/>
    </location>
</feature>
<keyword evidence="3" id="KW-0472">Membrane</keyword>
<keyword evidence="3" id="KW-1133">Transmembrane helix</keyword>
<sequence length="173" mass="19605">MELIADVPQEATSTDMVDVLIAGGGIAGLVAALTLHRAGYSVRIHERMEKIEPNGFGVTLQPYSVKLLFELGLEKEMENVGIQPLMAEFYTRHGQLIYRDPRGKNAKFNWPLYTVHRGKFQEVLLRHLRNEIGQNTIRLGQKLIAFRQRPSHVEVDFVKPTTGKINTERGKIL</sequence>
<dbReference type="PANTHER" id="PTHR13789:SF268">
    <property type="entry name" value="5-METHYLPHENAZINE-1-CARBOXYLATE 1-MONOOXYGENASE"/>
    <property type="match status" value="1"/>
</dbReference>
<dbReference type="InterPro" id="IPR050493">
    <property type="entry name" value="FAD-dep_Monooxygenase_BioMet"/>
</dbReference>
<keyword evidence="3" id="KW-0812">Transmembrane</keyword>
<feature type="transmembrane region" description="Helical" evidence="3">
    <location>
        <begin position="20"/>
        <end position="40"/>
    </location>
</feature>
<evidence type="ECO:0000259" key="4">
    <source>
        <dbReference type="Pfam" id="PF01494"/>
    </source>
</evidence>
<evidence type="ECO:0000313" key="6">
    <source>
        <dbReference type="Proteomes" id="UP000663828"/>
    </source>
</evidence>
<keyword evidence="1" id="KW-0560">Oxidoreductase</keyword>
<gene>
    <name evidence="5" type="ORF">XAT740_LOCUS47969</name>
</gene>
<evidence type="ECO:0000256" key="1">
    <source>
        <dbReference type="ARBA" id="ARBA00023002"/>
    </source>
</evidence>
<accession>A0A816AXE0</accession>
<keyword evidence="6" id="KW-1185">Reference proteome</keyword>
<dbReference type="GO" id="GO:0071949">
    <property type="term" value="F:FAD binding"/>
    <property type="evidence" value="ECO:0007669"/>
    <property type="project" value="InterPro"/>
</dbReference>
<dbReference type="Proteomes" id="UP000663828">
    <property type="component" value="Unassembled WGS sequence"/>
</dbReference>
<evidence type="ECO:0000256" key="3">
    <source>
        <dbReference type="SAM" id="Phobius"/>
    </source>
</evidence>
<proteinExistence type="predicted"/>
<protein>
    <recommendedName>
        <fullName evidence="4">FAD-binding domain-containing protein</fullName>
    </recommendedName>
</protein>
<dbReference type="EMBL" id="CAJNOR010006777">
    <property type="protein sequence ID" value="CAF1603376.1"/>
    <property type="molecule type" value="Genomic_DNA"/>
</dbReference>
<dbReference type="PANTHER" id="PTHR13789">
    <property type="entry name" value="MONOOXYGENASE"/>
    <property type="match status" value="1"/>
</dbReference>
<dbReference type="Pfam" id="PF01494">
    <property type="entry name" value="FAD_binding_3"/>
    <property type="match status" value="1"/>
</dbReference>
<dbReference type="GO" id="GO:0004497">
    <property type="term" value="F:monooxygenase activity"/>
    <property type="evidence" value="ECO:0007669"/>
    <property type="project" value="UniProtKB-KW"/>
</dbReference>
<name>A0A816AXE0_ADIRI</name>
<dbReference type="InterPro" id="IPR002938">
    <property type="entry name" value="FAD-bd"/>
</dbReference>
<keyword evidence="2" id="KW-0503">Monooxygenase</keyword>
<reference evidence="5" key="1">
    <citation type="submission" date="2021-02" db="EMBL/GenBank/DDBJ databases">
        <authorList>
            <person name="Nowell W R."/>
        </authorList>
    </citation>
    <scope>NUCLEOTIDE SEQUENCE</scope>
</reference>